<name>A0ABX0IQ80_9FLAO</name>
<comment type="caution">
    <text evidence="1">The sequence shown here is derived from an EMBL/GenBank/DDBJ whole genome shotgun (WGS) entry which is preliminary data.</text>
</comment>
<accession>A0ABX0IQ80</accession>
<reference evidence="1 2" key="2">
    <citation type="submission" date="2020-02" db="EMBL/GenBank/DDBJ databases">
        <title>Flavobacterium profundi sp. nov., isolated from a deep-sea seamount.</title>
        <authorList>
            <person name="Zhang D.-C."/>
        </authorList>
    </citation>
    <scope>NUCLEOTIDE SEQUENCE [LARGE SCALE GENOMIC DNA]</scope>
    <source>
        <strain evidence="1 2">EC11</strain>
    </source>
</reference>
<dbReference type="EMBL" id="VEVQ02000002">
    <property type="protein sequence ID" value="NHN24628.1"/>
    <property type="molecule type" value="Genomic_DNA"/>
</dbReference>
<dbReference type="RefSeq" id="WP_140959902.1">
    <property type="nucleotide sequence ID" value="NZ_VEVQ02000002.1"/>
</dbReference>
<dbReference type="InterPro" id="IPR049804">
    <property type="entry name" value="Choice_anch_L"/>
</dbReference>
<evidence type="ECO:0000313" key="1">
    <source>
        <dbReference type="EMBL" id="NHN24628.1"/>
    </source>
</evidence>
<gene>
    <name evidence="1" type="ORF">FIA58_002970</name>
</gene>
<sequence length="666" mass="73123">MRYFLILITVLSFQNSFTQSIIVDENYTPQQLVENILINSGCASITNVVVSGGNYPTGEKTYGYFNNNGSSFPINEGIILSTGKINNAPGPNNSLLDDGGDISWQGDNDLNTALNLSNSINATVLEFDFVPLGSQISFDFLLSSEQYLTNPSSNQCNYTDGFAFLLREVGSTNYQNLALVPGTTIPIKINTIRGSGTICPAANEQYFDAFNGINYPTNFNGQTKVLTAQSNVTPGTPYHIKLVIADEGNYRYDSAIFLKGGSFNTNVNLGDDRTVANGNPVCSSFDLNTSLTGNHKWFLNGNEIIGETNSTLTVTQSGIYSVEVTIPGCTSSPTDEIVIEFAPTLIQSSNNTFPECDADAIQDGITTFDLSAIIPILFTNLPANYQISLFESPMATSALPLTYQNTIPYQQTLYAKVTNISNCYDTVSFPITLIINTFTEDYSNETIGICENNSIILDAGNGFLSYSWNTNPIQTSQTIIVTNSGNYSVTLENALGCFKTKTFNVVGSEIATILDIEINDFAQNNSATIIVTGDGLYEYSLNGLDYQNSNIFENLTSGEYTVYVNDKNGCGQISKSFYILDFPKFFTPNGDGYNDTWQIKNLNKQGLEDSAIYIFDRYGKLIKQISPLSEGWNGIYNGNLLPSSDYWFVLEKKDGSRVRSHFTLKR</sequence>
<evidence type="ECO:0000313" key="2">
    <source>
        <dbReference type="Proteomes" id="UP000817854"/>
    </source>
</evidence>
<keyword evidence="2" id="KW-1185">Reference proteome</keyword>
<dbReference type="NCBIfam" id="TIGR04131">
    <property type="entry name" value="Bac_Flav_CTERM"/>
    <property type="match status" value="1"/>
</dbReference>
<dbReference type="InterPro" id="IPR026341">
    <property type="entry name" value="T9SS_type_B"/>
</dbReference>
<dbReference type="NCBIfam" id="NF038133">
    <property type="entry name" value="choice_anch_L"/>
    <property type="match status" value="1"/>
</dbReference>
<dbReference type="Pfam" id="PF13585">
    <property type="entry name" value="CHU_C"/>
    <property type="match status" value="1"/>
</dbReference>
<dbReference type="Proteomes" id="UP000817854">
    <property type="component" value="Unassembled WGS sequence"/>
</dbReference>
<reference evidence="2" key="1">
    <citation type="submission" date="2019-05" db="EMBL/GenBank/DDBJ databases">
        <title>Flavobacterium profundi sp. nov., isolated from a deep-sea seamount.</title>
        <authorList>
            <person name="Zhang D.-C."/>
        </authorList>
    </citation>
    <scope>NUCLEOTIDE SEQUENCE [LARGE SCALE GENOMIC DNA]</scope>
    <source>
        <strain evidence="2">EC11</strain>
    </source>
</reference>
<organism evidence="1 2">
    <name type="scientific">Flavobacterium jejuense</name>
    <dbReference type="NCBI Taxonomy" id="1544455"/>
    <lineage>
        <taxon>Bacteria</taxon>
        <taxon>Pseudomonadati</taxon>
        <taxon>Bacteroidota</taxon>
        <taxon>Flavobacteriia</taxon>
        <taxon>Flavobacteriales</taxon>
        <taxon>Flavobacteriaceae</taxon>
        <taxon>Flavobacterium</taxon>
    </lineage>
</organism>
<protein>
    <submittedName>
        <fullName evidence="1">T9SS type B sorting domain-containing protein</fullName>
    </submittedName>
</protein>
<proteinExistence type="predicted"/>